<dbReference type="Proteomes" id="UP000030125">
    <property type="component" value="Unassembled WGS sequence"/>
</dbReference>
<dbReference type="eggNOG" id="ENOG502Z7I5">
    <property type="taxonomic scope" value="Bacteria"/>
</dbReference>
<dbReference type="InterPro" id="IPR025632">
    <property type="entry name" value="DUF4290"/>
</dbReference>
<dbReference type="EMBL" id="JQJD01000010">
    <property type="protein sequence ID" value="KGN82422.1"/>
    <property type="molecule type" value="Genomic_DNA"/>
</dbReference>
<organism evidence="2 4">
    <name type="scientific">Porphyromonas cangingivalis</name>
    <dbReference type="NCBI Taxonomy" id="36874"/>
    <lineage>
        <taxon>Bacteria</taxon>
        <taxon>Pseudomonadati</taxon>
        <taxon>Bacteroidota</taxon>
        <taxon>Bacteroidia</taxon>
        <taxon>Bacteroidales</taxon>
        <taxon>Porphyromonadaceae</taxon>
        <taxon>Porphyromonas</taxon>
    </lineage>
</organism>
<evidence type="ECO:0000313" key="3">
    <source>
        <dbReference type="EMBL" id="SJZ40217.1"/>
    </source>
</evidence>
<gene>
    <name evidence="2" type="ORF">HQ35_02375</name>
    <name evidence="3" type="ORF">SAMN02745205_00668</name>
</gene>
<dbReference type="EMBL" id="FUWL01000005">
    <property type="protein sequence ID" value="SJZ40217.1"/>
    <property type="molecule type" value="Genomic_DNA"/>
</dbReference>
<proteinExistence type="predicted"/>
<dbReference type="AlphaFoldDB" id="A0A099WUF5"/>
<dbReference type="RefSeq" id="WP_025837804.1">
    <property type="nucleotide sequence ID" value="NZ_CALTZT010000232.1"/>
</dbReference>
<dbReference type="OrthoDB" id="1466969at2"/>
<protein>
    <recommendedName>
        <fullName evidence="6">DUF4290 domain-containing protein</fullName>
    </recommendedName>
</protein>
<dbReference type="STRING" id="36874.HQ34_04750"/>
<accession>A0A099WUF5</accession>
<reference evidence="3 5" key="2">
    <citation type="submission" date="2017-02" db="EMBL/GenBank/DDBJ databases">
        <authorList>
            <person name="Peterson S.W."/>
        </authorList>
    </citation>
    <scope>NUCLEOTIDE SEQUENCE [LARGE SCALE GENOMIC DNA]</scope>
    <source>
        <strain evidence="3 5">ATCC 700135</strain>
    </source>
</reference>
<evidence type="ECO:0008006" key="6">
    <source>
        <dbReference type="Google" id="ProtNLM"/>
    </source>
</evidence>
<sequence>MLKDYNTKAKKLQLPEYGRHIQNMVDYCVDLKDRDERKRCAEMIVNTMSSFFPNQKEREDYWQVLWDHLYIMSGFKLDIDFPYEVSTAEQYNCRPAAHLPSHQNITPRYRHYGHSIDKMIDIVLKMPKGPERDEYEKLIAIQMKRDYIVWNKNNVANTRIFTDLFEMSKGEIYLDEFTCGLPDPKDLLSTGTPNSNSQQKKKNNNTKKKRK</sequence>
<name>A0A099WUF5_PORCN</name>
<feature type="compositionally biased region" description="Basic residues" evidence="1">
    <location>
        <begin position="199"/>
        <end position="211"/>
    </location>
</feature>
<evidence type="ECO:0000313" key="4">
    <source>
        <dbReference type="Proteomes" id="UP000030125"/>
    </source>
</evidence>
<evidence type="ECO:0000256" key="1">
    <source>
        <dbReference type="SAM" id="MobiDB-lite"/>
    </source>
</evidence>
<feature type="region of interest" description="Disordered" evidence="1">
    <location>
        <begin position="185"/>
        <end position="211"/>
    </location>
</feature>
<evidence type="ECO:0000313" key="2">
    <source>
        <dbReference type="EMBL" id="KGN82422.1"/>
    </source>
</evidence>
<keyword evidence="4" id="KW-1185">Reference proteome</keyword>
<dbReference type="Proteomes" id="UP000189956">
    <property type="component" value="Unassembled WGS sequence"/>
</dbReference>
<evidence type="ECO:0000313" key="5">
    <source>
        <dbReference type="Proteomes" id="UP000189956"/>
    </source>
</evidence>
<dbReference type="Pfam" id="PF14123">
    <property type="entry name" value="DUF4290"/>
    <property type="match status" value="1"/>
</dbReference>
<reference evidence="2 4" key="1">
    <citation type="submission" date="2014-08" db="EMBL/GenBank/DDBJ databases">
        <title>Porphyromonas cangingivalis strain:COT-109_OH1386 Genome sequencing.</title>
        <authorList>
            <person name="Wallis C."/>
            <person name="Deusch O."/>
            <person name="O'Flynn C."/>
            <person name="Davis I."/>
            <person name="Jospin G."/>
            <person name="Darling A.E."/>
            <person name="Coil D.A."/>
            <person name="Alexiev A."/>
            <person name="Horsfall A."/>
            <person name="Kirkwood N."/>
            <person name="Harris S."/>
            <person name="Eisen J.A."/>
        </authorList>
    </citation>
    <scope>NUCLEOTIDE SEQUENCE [LARGE SCALE GENOMIC DNA]</scope>
    <source>
        <strain evidence="4">COT-109 OH1386</strain>
        <strain evidence="2">COT-109_OH1386</strain>
    </source>
</reference>